<evidence type="ECO:0000313" key="2">
    <source>
        <dbReference type="EMBL" id="KAK0411049.1"/>
    </source>
</evidence>
<feature type="signal peptide" evidence="1">
    <location>
        <begin position="1"/>
        <end position="19"/>
    </location>
</feature>
<protein>
    <submittedName>
        <fullName evidence="2">Uncharacterized protein</fullName>
    </submittedName>
</protein>
<keyword evidence="1" id="KW-0732">Signal</keyword>
<dbReference type="Proteomes" id="UP001175271">
    <property type="component" value="Unassembled WGS sequence"/>
</dbReference>
<dbReference type="SUPFAM" id="SSF57501">
    <property type="entry name" value="Cystine-knot cytokines"/>
    <property type="match status" value="1"/>
</dbReference>
<dbReference type="Gene3D" id="2.10.90.10">
    <property type="entry name" value="Cystine-knot cytokines"/>
    <property type="match status" value="1"/>
</dbReference>
<name>A0AA39LVP8_9BILA</name>
<keyword evidence="3" id="KW-1185">Reference proteome</keyword>
<evidence type="ECO:0000313" key="3">
    <source>
        <dbReference type="Proteomes" id="UP001175271"/>
    </source>
</evidence>
<sequence length="298" mass="31779">MTGVRLLLLLVLLPLVTNGGSLRTVVEYCKFEMRAIPGFDPLVVTDDNGKSCRINLKVPFCHGKCHTSEVGTHTFPFRTQNNSICAILGDAVEERRIDDCDEGADESIRTIRVSAATSCGCYELKPDDRRLFIQPNQPAMPGYSQPGYTQPAFGYQLAPQYGGYGASSGLQTGIASTEVNTAISLGNGGYIGYGYGERHVAPAEIQAQYAGLPLTFFDASRGILFDASTQTAYFYAPVGSATVGNAVSRSSSAANLATAIEAAPSTCARITLGNGTSGNLEEHRNAIASFYLLDSRCQ</sequence>
<dbReference type="EMBL" id="JAUCMV010000003">
    <property type="protein sequence ID" value="KAK0411049.1"/>
    <property type="molecule type" value="Genomic_DNA"/>
</dbReference>
<gene>
    <name evidence="2" type="ORF">QR680_005451</name>
</gene>
<reference evidence="2" key="1">
    <citation type="submission" date="2023-06" db="EMBL/GenBank/DDBJ databases">
        <title>Genomic analysis of the entomopathogenic nematode Steinernema hermaphroditum.</title>
        <authorList>
            <person name="Schwarz E.M."/>
            <person name="Heppert J.K."/>
            <person name="Baniya A."/>
            <person name="Schwartz H.T."/>
            <person name="Tan C.-H."/>
            <person name="Antoshechkin I."/>
            <person name="Sternberg P.W."/>
            <person name="Goodrich-Blair H."/>
            <person name="Dillman A.R."/>
        </authorList>
    </citation>
    <scope>NUCLEOTIDE SEQUENCE</scope>
    <source>
        <strain evidence="2">PS9179</strain>
        <tissue evidence="2">Whole animal</tissue>
    </source>
</reference>
<feature type="chain" id="PRO_5041339903" evidence="1">
    <location>
        <begin position="20"/>
        <end position="298"/>
    </location>
</feature>
<organism evidence="2 3">
    <name type="scientific">Steinernema hermaphroditum</name>
    <dbReference type="NCBI Taxonomy" id="289476"/>
    <lineage>
        <taxon>Eukaryota</taxon>
        <taxon>Metazoa</taxon>
        <taxon>Ecdysozoa</taxon>
        <taxon>Nematoda</taxon>
        <taxon>Chromadorea</taxon>
        <taxon>Rhabditida</taxon>
        <taxon>Tylenchina</taxon>
        <taxon>Panagrolaimomorpha</taxon>
        <taxon>Strongyloidoidea</taxon>
        <taxon>Steinernematidae</taxon>
        <taxon>Steinernema</taxon>
    </lineage>
</organism>
<accession>A0AA39LVP8</accession>
<dbReference type="InterPro" id="IPR029034">
    <property type="entry name" value="Cystine-knot_cytokine"/>
</dbReference>
<dbReference type="AlphaFoldDB" id="A0AA39LVP8"/>
<proteinExistence type="predicted"/>
<evidence type="ECO:0000256" key="1">
    <source>
        <dbReference type="SAM" id="SignalP"/>
    </source>
</evidence>
<comment type="caution">
    <text evidence="2">The sequence shown here is derived from an EMBL/GenBank/DDBJ whole genome shotgun (WGS) entry which is preliminary data.</text>
</comment>